<reference evidence="3" key="2">
    <citation type="submission" date="2022-10" db="EMBL/GenBank/DDBJ databases">
        <authorList>
            <consortium name="ENA_rothamsted_submissions"/>
            <consortium name="culmorum"/>
            <person name="King R."/>
        </authorList>
    </citation>
    <scope>NUCLEOTIDE SEQUENCE</scope>
</reference>
<organism evidence="3 4">
    <name type="scientific">Diatraea saccharalis</name>
    <name type="common">sugarcane borer</name>
    <dbReference type="NCBI Taxonomy" id="40085"/>
    <lineage>
        <taxon>Eukaryota</taxon>
        <taxon>Metazoa</taxon>
        <taxon>Ecdysozoa</taxon>
        <taxon>Arthropoda</taxon>
        <taxon>Hexapoda</taxon>
        <taxon>Insecta</taxon>
        <taxon>Pterygota</taxon>
        <taxon>Neoptera</taxon>
        <taxon>Endopterygota</taxon>
        <taxon>Lepidoptera</taxon>
        <taxon>Glossata</taxon>
        <taxon>Ditrysia</taxon>
        <taxon>Pyraloidea</taxon>
        <taxon>Crambidae</taxon>
        <taxon>Crambinae</taxon>
        <taxon>Diatraea</taxon>
    </lineage>
</organism>
<feature type="chain" id="PRO_5040271953" evidence="2">
    <location>
        <begin position="23"/>
        <end position="194"/>
    </location>
</feature>
<accession>A0A9N9R2H9</accession>
<keyword evidence="2" id="KW-0732">Signal</keyword>
<dbReference type="AlphaFoldDB" id="A0A9N9R2H9"/>
<evidence type="ECO:0000313" key="3">
    <source>
        <dbReference type="EMBL" id="CAG9788686.1"/>
    </source>
</evidence>
<dbReference type="EMBL" id="OU893333">
    <property type="protein sequence ID" value="CAG9788686.1"/>
    <property type="molecule type" value="Genomic_DNA"/>
</dbReference>
<evidence type="ECO:0000256" key="2">
    <source>
        <dbReference type="SAM" id="SignalP"/>
    </source>
</evidence>
<gene>
    <name evidence="3" type="ORF">DIATSA_LOCUS6477</name>
</gene>
<feature type="signal peptide" evidence="2">
    <location>
        <begin position="1"/>
        <end position="22"/>
    </location>
</feature>
<feature type="region of interest" description="Disordered" evidence="1">
    <location>
        <begin position="67"/>
        <end position="92"/>
    </location>
</feature>
<dbReference type="OrthoDB" id="7492195at2759"/>
<evidence type="ECO:0000256" key="1">
    <source>
        <dbReference type="SAM" id="MobiDB-lite"/>
    </source>
</evidence>
<keyword evidence="4" id="KW-1185">Reference proteome</keyword>
<name>A0A9N9R2H9_9NEOP</name>
<proteinExistence type="predicted"/>
<reference evidence="3" key="1">
    <citation type="submission" date="2021-12" db="EMBL/GenBank/DDBJ databases">
        <authorList>
            <person name="King R."/>
        </authorList>
    </citation>
    <scope>NUCLEOTIDE SEQUENCE</scope>
</reference>
<protein>
    <submittedName>
        <fullName evidence="3">Uncharacterized protein</fullName>
    </submittedName>
</protein>
<feature type="region of interest" description="Disordered" evidence="1">
    <location>
        <begin position="164"/>
        <end position="194"/>
    </location>
</feature>
<evidence type="ECO:0000313" key="4">
    <source>
        <dbReference type="Proteomes" id="UP001153714"/>
    </source>
</evidence>
<sequence length="194" mass="20897">MISNKALVYGILLLIIFNYVIAEEVSSQSSGWQFPLISGFRPFGSSGPFGFPSFSGLSGLFDNPSITTPDTTTTAHSRERREANNDDDENGNNELQSRLLFIHLSTITSCNYTTQGGSSCLNCRQTLRCLPTNVGVLKSCTGLFRYCNNGRCSLFQDLQCSETTSTPTSTTLSSTTTTSTSTTSPTTVSTSSSD</sequence>
<dbReference type="Proteomes" id="UP001153714">
    <property type="component" value="Chromosome 2"/>
</dbReference>